<keyword evidence="4" id="KW-1185">Reference proteome</keyword>
<comment type="caution">
    <text evidence="3">The sequence shown here is derived from an EMBL/GenBank/DDBJ whole genome shotgun (WGS) entry which is preliminary data.</text>
</comment>
<dbReference type="OrthoDB" id="1377146at2"/>
<gene>
    <name evidence="3" type="ORF">B0A64_07735</name>
</gene>
<sequence length="74" mass="7854">MKIIKTIFVAIFLTLINLSAAIAATPPAPMAPSAVPPPPPGGAIDQNLFLLLIAALSFGLYTIYKYNLKRKASI</sequence>
<keyword evidence="1" id="KW-1133">Transmembrane helix</keyword>
<keyword evidence="1" id="KW-0812">Transmembrane</keyword>
<evidence type="ECO:0000256" key="1">
    <source>
        <dbReference type="SAM" id="Phobius"/>
    </source>
</evidence>
<evidence type="ECO:0000256" key="2">
    <source>
        <dbReference type="SAM" id="SignalP"/>
    </source>
</evidence>
<dbReference type="AlphaFoldDB" id="A0A227PDZ3"/>
<keyword evidence="2" id="KW-0732">Signal</keyword>
<evidence type="ECO:0008006" key="5">
    <source>
        <dbReference type="Google" id="ProtNLM"/>
    </source>
</evidence>
<accession>A0A227PDZ3</accession>
<evidence type="ECO:0000313" key="4">
    <source>
        <dbReference type="Proteomes" id="UP000214684"/>
    </source>
</evidence>
<feature type="transmembrane region" description="Helical" evidence="1">
    <location>
        <begin position="47"/>
        <end position="64"/>
    </location>
</feature>
<dbReference type="EMBL" id="MUGS01000009">
    <property type="protein sequence ID" value="OXG07733.1"/>
    <property type="molecule type" value="Genomic_DNA"/>
</dbReference>
<feature type="signal peptide" evidence="2">
    <location>
        <begin position="1"/>
        <end position="23"/>
    </location>
</feature>
<name>A0A227PDZ3_9FLAO</name>
<dbReference type="Proteomes" id="UP000214684">
    <property type="component" value="Unassembled WGS sequence"/>
</dbReference>
<evidence type="ECO:0000313" key="3">
    <source>
        <dbReference type="EMBL" id="OXG07733.1"/>
    </source>
</evidence>
<proteinExistence type="predicted"/>
<protein>
    <recommendedName>
        <fullName evidence="5">Signal peptidase</fullName>
    </recommendedName>
</protein>
<reference evidence="3 4" key="1">
    <citation type="submission" date="2016-11" db="EMBL/GenBank/DDBJ databases">
        <title>Whole genomes of Flavobacteriaceae.</title>
        <authorList>
            <person name="Stine C."/>
            <person name="Li C."/>
            <person name="Tadesse D."/>
        </authorList>
    </citation>
    <scope>NUCLEOTIDE SEQUENCE [LARGE SCALE GENOMIC DNA]</scope>
    <source>
        <strain evidence="3 4">DSM 24704</strain>
    </source>
</reference>
<feature type="chain" id="PRO_5030039419" description="Signal peptidase" evidence="2">
    <location>
        <begin position="24"/>
        <end position="74"/>
    </location>
</feature>
<organism evidence="3 4">
    <name type="scientific">Flavobacterium araucananum</name>
    <dbReference type="NCBI Taxonomy" id="946678"/>
    <lineage>
        <taxon>Bacteria</taxon>
        <taxon>Pseudomonadati</taxon>
        <taxon>Bacteroidota</taxon>
        <taxon>Flavobacteriia</taxon>
        <taxon>Flavobacteriales</taxon>
        <taxon>Flavobacteriaceae</taxon>
        <taxon>Flavobacterium</taxon>
    </lineage>
</organism>
<dbReference type="RefSeq" id="WP_089478947.1">
    <property type="nucleotide sequence ID" value="NZ_MUGS01000009.1"/>
</dbReference>
<keyword evidence="1" id="KW-0472">Membrane</keyword>